<sequence length="84" mass="8633">EGAVILNNVAENDAGNYGFDAHKGEYGDMVEMGIVDPAKVTRAAVENAVSVAGMILTTEALISEQDEPPMPPMPGGPPGGDMGF</sequence>
<dbReference type="SUPFAM" id="SSF48592">
    <property type="entry name" value="GroEL equatorial domain-like"/>
    <property type="match status" value="1"/>
</dbReference>
<accession>A0A382XPD9</accession>
<gene>
    <name evidence="4" type="ORF">METZ01_LOCUS425727</name>
</gene>
<reference evidence="4" key="1">
    <citation type="submission" date="2018-05" db="EMBL/GenBank/DDBJ databases">
        <authorList>
            <person name="Lanie J.A."/>
            <person name="Ng W.-L."/>
            <person name="Kazmierczak K.M."/>
            <person name="Andrzejewski T.M."/>
            <person name="Davidsen T.M."/>
            <person name="Wayne K.J."/>
            <person name="Tettelin H."/>
            <person name="Glass J.I."/>
            <person name="Rusch D."/>
            <person name="Podicherti R."/>
            <person name="Tsui H.-C.T."/>
            <person name="Winkler M.E."/>
        </authorList>
    </citation>
    <scope>NUCLEOTIDE SEQUENCE</scope>
</reference>
<feature type="region of interest" description="Disordered" evidence="3">
    <location>
        <begin position="62"/>
        <end position="84"/>
    </location>
</feature>
<feature type="non-terminal residue" evidence="4">
    <location>
        <position position="1"/>
    </location>
</feature>
<evidence type="ECO:0000256" key="1">
    <source>
        <dbReference type="ARBA" id="ARBA00006607"/>
    </source>
</evidence>
<evidence type="ECO:0008006" key="5">
    <source>
        <dbReference type="Google" id="ProtNLM"/>
    </source>
</evidence>
<dbReference type="GO" id="GO:0140662">
    <property type="term" value="F:ATP-dependent protein folding chaperone"/>
    <property type="evidence" value="ECO:0007669"/>
    <property type="project" value="InterPro"/>
</dbReference>
<dbReference type="InterPro" id="IPR002423">
    <property type="entry name" value="Cpn60/GroEL/TCP-1"/>
</dbReference>
<protein>
    <recommendedName>
        <fullName evidence="5">Molecular chaperone GroEL</fullName>
    </recommendedName>
</protein>
<dbReference type="GO" id="GO:0005524">
    <property type="term" value="F:ATP binding"/>
    <property type="evidence" value="ECO:0007669"/>
    <property type="project" value="InterPro"/>
</dbReference>
<organism evidence="4">
    <name type="scientific">marine metagenome</name>
    <dbReference type="NCBI Taxonomy" id="408172"/>
    <lineage>
        <taxon>unclassified sequences</taxon>
        <taxon>metagenomes</taxon>
        <taxon>ecological metagenomes</taxon>
    </lineage>
</organism>
<dbReference type="Gene3D" id="1.10.560.10">
    <property type="entry name" value="GroEL-like equatorial domain"/>
    <property type="match status" value="1"/>
</dbReference>
<proteinExistence type="inferred from homology"/>
<dbReference type="AlphaFoldDB" id="A0A382XPD9"/>
<dbReference type="Pfam" id="PF00118">
    <property type="entry name" value="Cpn60_TCP1"/>
    <property type="match status" value="1"/>
</dbReference>
<evidence type="ECO:0000256" key="2">
    <source>
        <dbReference type="ARBA" id="ARBA00023186"/>
    </source>
</evidence>
<dbReference type="GO" id="GO:0042026">
    <property type="term" value="P:protein refolding"/>
    <property type="evidence" value="ECO:0007669"/>
    <property type="project" value="InterPro"/>
</dbReference>
<evidence type="ECO:0000256" key="3">
    <source>
        <dbReference type="SAM" id="MobiDB-lite"/>
    </source>
</evidence>
<dbReference type="InterPro" id="IPR001844">
    <property type="entry name" value="Cpn60/GroEL"/>
</dbReference>
<dbReference type="PANTHER" id="PTHR45633">
    <property type="entry name" value="60 KDA HEAT SHOCK PROTEIN, MITOCHONDRIAL"/>
    <property type="match status" value="1"/>
</dbReference>
<feature type="compositionally biased region" description="Pro residues" evidence="3">
    <location>
        <begin position="68"/>
        <end position="77"/>
    </location>
</feature>
<keyword evidence="2" id="KW-0143">Chaperone</keyword>
<comment type="similarity">
    <text evidence="1">Belongs to the chaperonin (HSP60) family.</text>
</comment>
<name>A0A382XPD9_9ZZZZ</name>
<dbReference type="EMBL" id="UINC01169371">
    <property type="protein sequence ID" value="SVD72873.1"/>
    <property type="molecule type" value="Genomic_DNA"/>
</dbReference>
<dbReference type="InterPro" id="IPR027413">
    <property type="entry name" value="GROEL-like_equatorial_sf"/>
</dbReference>
<evidence type="ECO:0000313" key="4">
    <source>
        <dbReference type="EMBL" id="SVD72873.1"/>
    </source>
</evidence>